<dbReference type="SUPFAM" id="SSF54826">
    <property type="entry name" value="Enolase N-terminal domain-like"/>
    <property type="match status" value="1"/>
</dbReference>
<dbReference type="SMART" id="SM00922">
    <property type="entry name" value="MR_MLE"/>
    <property type="match status" value="1"/>
</dbReference>
<accession>A0ABP6RAZ4</accession>
<keyword evidence="1" id="KW-0456">Lyase</keyword>
<dbReference type="Proteomes" id="UP001501736">
    <property type="component" value="Unassembled WGS sequence"/>
</dbReference>
<feature type="compositionally biased region" description="Basic and acidic residues" evidence="2">
    <location>
        <begin position="19"/>
        <end position="33"/>
    </location>
</feature>
<protein>
    <submittedName>
        <fullName evidence="4">Mandelate racemase/muconate lactonizing enzyme family protein</fullName>
    </submittedName>
</protein>
<dbReference type="InterPro" id="IPR018110">
    <property type="entry name" value="Mandel_Rmase/mucon_lact_enz_CS"/>
</dbReference>
<dbReference type="InterPro" id="IPR029017">
    <property type="entry name" value="Enolase-like_N"/>
</dbReference>
<dbReference type="InterPro" id="IPR034593">
    <property type="entry name" value="DgoD-like"/>
</dbReference>
<dbReference type="InterPro" id="IPR036849">
    <property type="entry name" value="Enolase-like_C_sf"/>
</dbReference>
<dbReference type="SFLD" id="SFLDS00001">
    <property type="entry name" value="Enolase"/>
    <property type="match status" value="1"/>
</dbReference>
<dbReference type="Gene3D" id="3.20.20.120">
    <property type="entry name" value="Enolase-like C-terminal domain"/>
    <property type="match status" value="1"/>
</dbReference>
<gene>
    <name evidence="4" type="ORF">GCM10020260_09420</name>
</gene>
<sequence>MPLRTWTASQGGITVETTDPDREEPVMDQRADHPAGPAVTQVELLRAAMPFSAGRRVRGEETVDEYNASSQSFTRMEALMVRVTDASGAVGWGEAFGHRVNPATWAALEHLVAPFVLGRPADPEAVRPDSEYAFHAFGRTGPVHYAVSALDTALWDLAAQRAGAPLRRLLNPQAGDVVDCYASLVHYGEDPTEVAHHVARAQQAGYRAFKLHESTPEAVGAAREQAGAEAVLMTDVNCRWDEAGADAALRALAPYELRWLEEPVFPPDDAATMARLNGRHGRVSAGENASGVAGMVEQMRAGAVEVAQPSVGKIGGISGMREVIAAGAELGVDVVPHNFYCGPALNATAQLLAGLLPDAQLEVPFLQWPQRLHALHGAGPSITLDETPGLGFAPDEQVLQDHLLASTVIA</sequence>
<dbReference type="Gene3D" id="3.30.390.10">
    <property type="entry name" value="Enolase-like, N-terminal domain"/>
    <property type="match status" value="1"/>
</dbReference>
<feature type="region of interest" description="Disordered" evidence="2">
    <location>
        <begin position="1"/>
        <end position="35"/>
    </location>
</feature>
<dbReference type="Pfam" id="PF13378">
    <property type="entry name" value="MR_MLE_C"/>
    <property type="match status" value="1"/>
</dbReference>
<dbReference type="InterPro" id="IPR013341">
    <property type="entry name" value="Mandelate_racemase_N_dom"/>
</dbReference>
<dbReference type="SUPFAM" id="SSF51604">
    <property type="entry name" value="Enolase C-terminal domain-like"/>
    <property type="match status" value="1"/>
</dbReference>
<dbReference type="PANTHER" id="PTHR48080">
    <property type="entry name" value="D-GALACTONATE DEHYDRATASE-RELATED"/>
    <property type="match status" value="1"/>
</dbReference>
<evidence type="ECO:0000256" key="1">
    <source>
        <dbReference type="ARBA" id="ARBA00023239"/>
    </source>
</evidence>
<dbReference type="InterPro" id="IPR029065">
    <property type="entry name" value="Enolase_C-like"/>
</dbReference>
<dbReference type="PROSITE" id="PS00909">
    <property type="entry name" value="MR_MLE_2"/>
    <property type="match status" value="1"/>
</dbReference>
<feature type="domain" description="Mandelate racemase/muconate lactonizing enzyme C-terminal" evidence="3">
    <location>
        <begin position="191"/>
        <end position="283"/>
    </location>
</feature>
<evidence type="ECO:0000313" key="4">
    <source>
        <dbReference type="EMBL" id="GAA3282410.1"/>
    </source>
</evidence>
<feature type="compositionally biased region" description="Polar residues" evidence="2">
    <location>
        <begin position="1"/>
        <end position="17"/>
    </location>
</feature>
<evidence type="ECO:0000313" key="5">
    <source>
        <dbReference type="Proteomes" id="UP001501736"/>
    </source>
</evidence>
<dbReference type="EMBL" id="BAAAYG010000003">
    <property type="protein sequence ID" value="GAA3282410.1"/>
    <property type="molecule type" value="Genomic_DNA"/>
</dbReference>
<dbReference type="CDD" id="cd03316">
    <property type="entry name" value="MR_like"/>
    <property type="match status" value="1"/>
</dbReference>
<proteinExistence type="predicted"/>
<comment type="caution">
    <text evidence="4">The sequence shown here is derived from an EMBL/GenBank/DDBJ whole genome shotgun (WGS) entry which is preliminary data.</text>
</comment>
<evidence type="ECO:0000256" key="2">
    <source>
        <dbReference type="SAM" id="MobiDB-lite"/>
    </source>
</evidence>
<dbReference type="Pfam" id="PF02746">
    <property type="entry name" value="MR_MLE_N"/>
    <property type="match status" value="1"/>
</dbReference>
<dbReference type="PANTHER" id="PTHR48080:SF2">
    <property type="entry name" value="D-GALACTONATE DEHYDRATASE"/>
    <property type="match status" value="1"/>
</dbReference>
<dbReference type="InterPro" id="IPR013342">
    <property type="entry name" value="Mandelate_racemase_C"/>
</dbReference>
<evidence type="ECO:0000259" key="3">
    <source>
        <dbReference type="SMART" id="SM00922"/>
    </source>
</evidence>
<name>A0ABP6RAZ4_9MICC</name>
<organism evidence="4 5">
    <name type="scientific">Nesterenkonia halobia</name>
    <dbReference type="NCBI Taxonomy" id="37922"/>
    <lineage>
        <taxon>Bacteria</taxon>
        <taxon>Bacillati</taxon>
        <taxon>Actinomycetota</taxon>
        <taxon>Actinomycetes</taxon>
        <taxon>Micrococcales</taxon>
        <taxon>Micrococcaceae</taxon>
        <taxon>Nesterenkonia</taxon>
    </lineage>
</organism>
<reference evidence="5" key="1">
    <citation type="journal article" date="2019" name="Int. J. Syst. Evol. Microbiol.">
        <title>The Global Catalogue of Microorganisms (GCM) 10K type strain sequencing project: providing services to taxonomists for standard genome sequencing and annotation.</title>
        <authorList>
            <consortium name="The Broad Institute Genomics Platform"/>
            <consortium name="The Broad Institute Genome Sequencing Center for Infectious Disease"/>
            <person name="Wu L."/>
            <person name="Ma J."/>
        </authorList>
    </citation>
    <scope>NUCLEOTIDE SEQUENCE [LARGE SCALE GENOMIC DNA]</scope>
    <source>
        <strain evidence="5">JCM 11483</strain>
    </source>
</reference>
<keyword evidence="5" id="KW-1185">Reference proteome</keyword>